<feature type="compositionally biased region" description="Polar residues" evidence="1">
    <location>
        <begin position="7"/>
        <end position="27"/>
    </location>
</feature>
<accession>A0AA94HV29</accession>
<dbReference type="AlphaFoldDB" id="A0AA94HV29"/>
<name>A0AA94HV29_DESDE</name>
<evidence type="ECO:0000313" key="3">
    <source>
        <dbReference type="Proteomes" id="UP000182680"/>
    </source>
</evidence>
<comment type="caution">
    <text evidence="2">The sequence shown here is derived from an EMBL/GenBank/DDBJ whole genome shotgun (WGS) entry which is preliminary data.</text>
</comment>
<evidence type="ECO:0000256" key="1">
    <source>
        <dbReference type="SAM" id="MobiDB-lite"/>
    </source>
</evidence>
<dbReference type="EMBL" id="FPIW01000079">
    <property type="protein sequence ID" value="SFW71720.1"/>
    <property type="molecule type" value="Genomic_DNA"/>
</dbReference>
<evidence type="ECO:0000313" key="2">
    <source>
        <dbReference type="EMBL" id="SFW71720.1"/>
    </source>
</evidence>
<sequence>MDRNRNAIGQINQVSDGHGTPTASGMIASSVTSNTKFTTSDGSDHSWMNVGIDLSRVMPVGASIAPRAWGALACCYLGTPA</sequence>
<dbReference type="Proteomes" id="UP000182680">
    <property type="component" value="Unassembled WGS sequence"/>
</dbReference>
<protein>
    <submittedName>
        <fullName evidence="2">Uncharacterized protein</fullName>
    </submittedName>
</protein>
<feature type="region of interest" description="Disordered" evidence="1">
    <location>
        <begin position="1"/>
        <end position="27"/>
    </location>
</feature>
<gene>
    <name evidence="2" type="ORF">SAMN02910291_02695</name>
</gene>
<reference evidence="3" key="1">
    <citation type="submission" date="2016-11" db="EMBL/GenBank/DDBJ databases">
        <authorList>
            <person name="Jaros S."/>
            <person name="Januszkiewicz K."/>
            <person name="Wedrychowicz H."/>
        </authorList>
    </citation>
    <scope>NUCLEOTIDE SEQUENCE [LARGE SCALE GENOMIC DNA]</scope>
    <source>
        <strain evidence="3">DSM 7057</strain>
    </source>
</reference>
<proteinExistence type="predicted"/>
<organism evidence="2 3">
    <name type="scientific">Desulfovibrio desulfuricans</name>
    <dbReference type="NCBI Taxonomy" id="876"/>
    <lineage>
        <taxon>Bacteria</taxon>
        <taxon>Pseudomonadati</taxon>
        <taxon>Thermodesulfobacteriota</taxon>
        <taxon>Desulfovibrionia</taxon>
        <taxon>Desulfovibrionales</taxon>
        <taxon>Desulfovibrionaceae</taxon>
        <taxon>Desulfovibrio</taxon>
    </lineage>
</organism>